<gene>
    <name evidence="1" type="ORF">PPENT_87.1.T1760026</name>
</gene>
<organism evidence="1 2">
    <name type="scientific">Paramecium pentaurelia</name>
    <dbReference type="NCBI Taxonomy" id="43138"/>
    <lineage>
        <taxon>Eukaryota</taxon>
        <taxon>Sar</taxon>
        <taxon>Alveolata</taxon>
        <taxon>Ciliophora</taxon>
        <taxon>Intramacronucleata</taxon>
        <taxon>Oligohymenophorea</taxon>
        <taxon>Peniculida</taxon>
        <taxon>Parameciidae</taxon>
        <taxon>Paramecium</taxon>
    </lineage>
</organism>
<reference evidence="1" key="1">
    <citation type="submission" date="2021-01" db="EMBL/GenBank/DDBJ databases">
        <authorList>
            <consortium name="Genoscope - CEA"/>
            <person name="William W."/>
        </authorList>
    </citation>
    <scope>NUCLEOTIDE SEQUENCE</scope>
</reference>
<evidence type="ECO:0000313" key="1">
    <source>
        <dbReference type="EMBL" id="CAD8213283.1"/>
    </source>
</evidence>
<dbReference type="AlphaFoldDB" id="A0A8S1YIC3"/>
<dbReference type="Proteomes" id="UP000689195">
    <property type="component" value="Unassembled WGS sequence"/>
</dbReference>
<evidence type="ECO:0000313" key="2">
    <source>
        <dbReference type="Proteomes" id="UP000689195"/>
    </source>
</evidence>
<protein>
    <submittedName>
        <fullName evidence="1">Uncharacterized protein</fullName>
    </submittedName>
</protein>
<comment type="caution">
    <text evidence="1">The sequence shown here is derived from an EMBL/GenBank/DDBJ whole genome shotgun (WGS) entry which is preliminary data.</text>
</comment>
<dbReference type="EMBL" id="CAJJDO010000176">
    <property type="protein sequence ID" value="CAD8213283.1"/>
    <property type="molecule type" value="Genomic_DNA"/>
</dbReference>
<name>A0A8S1YIC3_9CILI</name>
<accession>A0A8S1YIC3</accession>
<proteinExistence type="predicted"/>
<sequence length="70" mass="9071">MILIQKRIKISCFYFQYFKHSTFCWYLRFIRSIFLQLWNIKILEIIYQPLRYNNRCKLFKNKLKYHFNFF</sequence>
<keyword evidence="2" id="KW-1185">Reference proteome</keyword>